<dbReference type="RefSeq" id="WP_246911983.1">
    <property type="nucleotide sequence ID" value="NZ_JALJRB010000020.1"/>
</dbReference>
<protein>
    <submittedName>
        <fullName evidence="3">PilN domain-containing protein</fullName>
    </submittedName>
</protein>
<dbReference type="GO" id="GO:0043683">
    <property type="term" value="P:type IV pilus assembly"/>
    <property type="evidence" value="ECO:0007669"/>
    <property type="project" value="TreeGrafter"/>
</dbReference>
<proteinExistence type="predicted"/>
<gene>
    <name evidence="3" type="ORF">MRX98_15950</name>
</gene>
<name>A0AA41UL40_9BACT</name>
<evidence type="ECO:0000313" key="3">
    <source>
        <dbReference type="EMBL" id="MCJ8502077.1"/>
    </source>
</evidence>
<reference evidence="3" key="1">
    <citation type="submission" date="2022-04" db="EMBL/GenBank/DDBJ databases">
        <title>Desulfatitalea alkaliphila sp. nov., a novel anaerobic sulfate-reducing bacterium isolated from terrestrial mud volcano, Taman Peninsula, Russia.</title>
        <authorList>
            <person name="Khomyakova M.A."/>
            <person name="Merkel A.Y."/>
            <person name="Slobodkin A.I."/>
        </authorList>
    </citation>
    <scope>NUCLEOTIDE SEQUENCE</scope>
    <source>
        <strain evidence="3">M08but</strain>
    </source>
</reference>
<dbReference type="AlphaFoldDB" id="A0AA41UL40"/>
<organism evidence="3 4">
    <name type="scientific">Desulfatitalea alkaliphila</name>
    <dbReference type="NCBI Taxonomy" id="2929485"/>
    <lineage>
        <taxon>Bacteria</taxon>
        <taxon>Pseudomonadati</taxon>
        <taxon>Thermodesulfobacteriota</taxon>
        <taxon>Desulfobacteria</taxon>
        <taxon>Desulfobacterales</taxon>
        <taxon>Desulfosarcinaceae</taxon>
        <taxon>Desulfatitalea</taxon>
    </lineage>
</organism>
<dbReference type="EMBL" id="JALJRB010000020">
    <property type="protein sequence ID" value="MCJ8502077.1"/>
    <property type="molecule type" value="Genomic_DNA"/>
</dbReference>
<keyword evidence="4" id="KW-1185">Reference proteome</keyword>
<accession>A0AA41UL40</accession>
<feature type="transmembrane region" description="Helical" evidence="2">
    <location>
        <begin position="20"/>
        <end position="39"/>
    </location>
</feature>
<dbReference type="PANTHER" id="PTHR40278">
    <property type="entry name" value="DNA UTILIZATION PROTEIN HOFN"/>
    <property type="match status" value="1"/>
</dbReference>
<comment type="caution">
    <text evidence="3">The sequence shown here is derived from an EMBL/GenBank/DDBJ whole genome shotgun (WGS) entry which is preliminary data.</text>
</comment>
<keyword evidence="2" id="KW-0812">Transmembrane</keyword>
<evidence type="ECO:0000256" key="2">
    <source>
        <dbReference type="SAM" id="Phobius"/>
    </source>
</evidence>
<dbReference type="PANTHER" id="PTHR40278:SF2">
    <property type="entry name" value="TYPE IV PILUS INNER MEMBRANE COMPONENT PILN"/>
    <property type="match status" value="1"/>
</dbReference>
<dbReference type="InterPro" id="IPR007813">
    <property type="entry name" value="PilN"/>
</dbReference>
<evidence type="ECO:0000256" key="1">
    <source>
        <dbReference type="SAM" id="Coils"/>
    </source>
</evidence>
<dbReference type="Pfam" id="PF05137">
    <property type="entry name" value="PilN"/>
    <property type="match status" value="1"/>
</dbReference>
<evidence type="ECO:0000313" key="4">
    <source>
        <dbReference type="Proteomes" id="UP001165427"/>
    </source>
</evidence>
<keyword evidence="2" id="KW-1133">Transmembrane helix</keyword>
<dbReference type="GO" id="GO:0043107">
    <property type="term" value="P:type IV pilus-dependent motility"/>
    <property type="evidence" value="ECO:0007669"/>
    <property type="project" value="TreeGrafter"/>
</dbReference>
<dbReference type="Proteomes" id="UP001165427">
    <property type="component" value="Unassembled WGS sequence"/>
</dbReference>
<keyword evidence="1" id="KW-0175">Coiled coil</keyword>
<sequence length="194" mass="22768">MIRINLLPYRAARKKENVRFQLNIFIGSVVLLLLLIYLYNNHLNGRIQNLNADISSTRAQVAKYQEINKEIAEIKRNLEVLDKKIKVIESLERDRRAPVHNMDSLYQLLVEKRMWYTQIEERGETMRVSGIAMDNQTVADYMTRLERSDRFQNIQLAAVRQYTLRGQEGLSLKQFDVNFQKRPIDPDAAEASKQ</sequence>
<dbReference type="InterPro" id="IPR052534">
    <property type="entry name" value="Extracell_DNA_Util/SecSys_Comp"/>
</dbReference>
<feature type="coiled-coil region" evidence="1">
    <location>
        <begin position="40"/>
        <end position="91"/>
    </location>
</feature>
<keyword evidence="2" id="KW-0472">Membrane</keyword>